<dbReference type="Pfam" id="PF03551">
    <property type="entry name" value="PadR"/>
    <property type="match status" value="1"/>
</dbReference>
<dbReference type="Gene3D" id="1.10.10.10">
    <property type="entry name" value="Winged helix-like DNA-binding domain superfamily/Winged helix DNA-binding domain"/>
    <property type="match status" value="1"/>
</dbReference>
<name>A0ABV2K773_SPOPS</name>
<dbReference type="EMBL" id="JBEPME010000002">
    <property type="protein sequence ID" value="MET3656938.1"/>
    <property type="molecule type" value="Genomic_DNA"/>
</dbReference>
<gene>
    <name evidence="2" type="ORF">ABIC55_002025</name>
</gene>
<dbReference type="RefSeq" id="WP_187044818.1">
    <property type="nucleotide sequence ID" value="NZ_CP185279.1"/>
</dbReference>
<accession>A0ABV2K773</accession>
<dbReference type="Proteomes" id="UP001549104">
    <property type="component" value="Unassembled WGS sequence"/>
</dbReference>
<dbReference type="InterPro" id="IPR005149">
    <property type="entry name" value="Tscrpt_reg_PadR_N"/>
</dbReference>
<dbReference type="NCBIfam" id="NF006931">
    <property type="entry name" value="PRK09416.1"/>
    <property type="match status" value="1"/>
</dbReference>
<dbReference type="SUPFAM" id="SSF46785">
    <property type="entry name" value="Winged helix' DNA-binding domain"/>
    <property type="match status" value="1"/>
</dbReference>
<organism evidence="2 3">
    <name type="scientific">Sporosarcina psychrophila</name>
    <name type="common">Bacillus psychrophilus</name>
    <dbReference type="NCBI Taxonomy" id="1476"/>
    <lineage>
        <taxon>Bacteria</taxon>
        <taxon>Bacillati</taxon>
        <taxon>Bacillota</taxon>
        <taxon>Bacilli</taxon>
        <taxon>Bacillales</taxon>
        <taxon>Caryophanaceae</taxon>
        <taxon>Sporosarcina</taxon>
    </lineage>
</organism>
<comment type="caution">
    <text evidence="2">The sequence shown here is derived from an EMBL/GenBank/DDBJ whole genome shotgun (WGS) entry which is preliminary data.</text>
</comment>
<sequence>MDDRLKGLKKSMDASTFSQLNFTEQHRKGIRDKISKSDDSEEDILLAVMQLLVYEKTGYELVNFLRGRGIRKFEDNEGSLYALLHKLEQDGSLQSGWNESTIKYYQLNNKGRKLLRKTEKQSTTKRFNRKGLVEG</sequence>
<dbReference type="InterPro" id="IPR036388">
    <property type="entry name" value="WH-like_DNA-bd_sf"/>
</dbReference>
<evidence type="ECO:0000313" key="2">
    <source>
        <dbReference type="EMBL" id="MET3656938.1"/>
    </source>
</evidence>
<evidence type="ECO:0000259" key="1">
    <source>
        <dbReference type="Pfam" id="PF03551"/>
    </source>
</evidence>
<proteinExistence type="predicted"/>
<keyword evidence="2" id="KW-0238">DNA-binding</keyword>
<evidence type="ECO:0000313" key="3">
    <source>
        <dbReference type="Proteomes" id="UP001549104"/>
    </source>
</evidence>
<feature type="domain" description="Transcription regulator PadR N-terminal" evidence="1">
    <location>
        <begin position="54"/>
        <end position="116"/>
    </location>
</feature>
<keyword evidence="3" id="KW-1185">Reference proteome</keyword>
<reference evidence="2 3" key="1">
    <citation type="submission" date="2024-06" db="EMBL/GenBank/DDBJ databases">
        <title>Sorghum-associated microbial communities from plants grown in Nebraska, USA.</title>
        <authorList>
            <person name="Schachtman D."/>
        </authorList>
    </citation>
    <scope>NUCLEOTIDE SEQUENCE [LARGE SCALE GENOMIC DNA]</scope>
    <source>
        <strain evidence="2 3">1288</strain>
    </source>
</reference>
<dbReference type="InterPro" id="IPR036390">
    <property type="entry name" value="WH_DNA-bd_sf"/>
</dbReference>
<dbReference type="GO" id="GO:0003677">
    <property type="term" value="F:DNA binding"/>
    <property type="evidence" value="ECO:0007669"/>
    <property type="project" value="UniProtKB-KW"/>
</dbReference>
<protein>
    <submittedName>
        <fullName evidence="2">DNA-binding PadR family transcriptional regulator</fullName>
    </submittedName>
</protein>